<evidence type="ECO:0000313" key="8">
    <source>
        <dbReference type="EMBL" id="QTA38959.1"/>
    </source>
</evidence>
<sequence length="409" mass="46301">MMFTKEEKSWIMYDWANSAFSVAITTAILPIYFKNVAANNLDKATSTAFWGYGNTIAVLIVALLAPILGTIADYRGMKKRFLSFFLFLGITFTFSFFFVKEGEWLKCLIFYLFALAGFSGANIFYDSFITDVTSPERMDMVSSSGFAWGYIGSTIPFIISIIFISKPSLLGIDTVTATRLAFVITASWWLIFSIPILKNVKQKYFVEPSPHPIKSAFKRLIHTLKKIKQYRNVVLFLIAYFFYIDGVNTIIKMSSVYGIDVGLDANALLLVFLVVQFVAFPFALLYGWLSNKTNAKFMITIAILIYIFITVYALFLKTILQFWILAILVASSQGGIQALSRSYYARMIPKENSAEFFGFYSVFSKFSSILGPFLVAVFTQITGTSRWGVFSILFLFAIGLFLFLRTEEV</sequence>
<comment type="subcellular location">
    <subcellularLocation>
        <location evidence="1">Endomembrane system</location>
        <topology evidence="1">Multi-pass membrane protein</topology>
    </subcellularLocation>
</comment>
<dbReference type="PANTHER" id="PTHR23519:SF1">
    <property type="entry name" value="AUTOPHAGY-RELATED PROTEIN 22"/>
    <property type="match status" value="1"/>
</dbReference>
<feature type="transmembrane region" description="Helical" evidence="6">
    <location>
        <begin position="177"/>
        <end position="197"/>
    </location>
</feature>
<dbReference type="InterPro" id="IPR024671">
    <property type="entry name" value="Atg22-like"/>
</dbReference>
<gene>
    <name evidence="8" type="ORF">JYK00_08235</name>
</gene>
<feature type="transmembrane region" description="Helical" evidence="6">
    <location>
        <begin position="265"/>
        <end position="285"/>
    </location>
</feature>
<keyword evidence="2" id="KW-0813">Transport</keyword>
<protein>
    <submittedName>
        <fullName evidence="8">MFS transporter</fullName>
    </submittedName>
</protein>
<dbReference type="PANTHER" id="PTHR23519">
    <property type="entry name" value="AUTOPHAGY-RELATED PROTEIN 22"/>
    <property type="match status" value="1"/>
</dbReference>
<keyword evidence="4 6" id="KW-1133">Transmembrane helix</keyword>
<evidence type="ECO:0000256" key="2">
    <source>
        <dbReference type="ARBA" id="ARBA00022448"/>
    </source>
</evidence>
<organism evidence="8 9">
    <name type="scientific">Thermosipho ferrireducens</name>
    <dbReference type="NCBI Taxonomy" id="2571116"/>
    <lineage>
        <taxon>Bacteria</taxon>
        <taxon>Thermotogati</taxon>
        <taxon>Thermotogota</taxon>
        <taxon>Thermotogae</taxon>
        <taxon>Thermotogales</taxon>
        <taxon>Fervidobacteriaceae</taxon>
        <taxon>Thermosipho</taxon>
    </lineage>
</organism>
<dbReference type="Proteomes" id="UP000671862">
    <property type="component" value="Chromosome"/>
</dbReference>
<feature type="transmembrane region" description="Helical" evidence="6">
    <location>
        <begin position="81"/>
        <end position="99"/>
    </location>
</feature>
<dbReference type="InterPro" id="IPR036259">
    <property type="entry name" value="MFS_trans_sf"/>
</dbReference>
<dbReference type="EMBL" id="CP071446">
    <property type="protein sequence ID" value="QTA38959.1"/>
    <property type="molecule type" value="Genomic_DNA"/>
</dbReference>
<evidence type="ECO:0000256" key="3">
    <source>
        <dbReference type="ARBA" id="ARBA00022692"/>
    </source>
</evidence>
<evidence type="ECO:0000256" key="5">
    <source>
        <dbReference type="ARBA" id="ARBA00023136"/>
    </source>
</evidence>
<feature type="transmembrane region" description="Helical" evidence="6">
    <location>
        <begin position="297"/>
        <end position="316"/>
    </location>
</feature>
<evidence type="ECO:0000313" key="9">
    <source>
        <dbReference type="Proteomes" id="UP000671862"/>
    </source>
</evidence>
<keyword evidence="5 6" id="KW-0472">Membrane</keyword>
<evidence type="ECO:0000256" key="4">
    <source>
        <dbReference type="ARBA" id="ARBA00022989"/>
    </source>
</evidence>
<feature type="domain" description="Major facilitator superfamily (MFS) profile" evidence="7">
    <location>
        <begin position="232"/>
        <end position="409"/>
    </location>
</feature>
<keyword evidence="9" id="KW-1185">Reference proteome</keyword>
<feature type="transmembrane region" description="Helical" evidence="6">
    <location>
        <begin position="12"/>
        <end position="33"/>
    </location>
</feature>
<dbReference type="PROSITE" id="PS50850">
    <property type="entry name" value="MFS"/>
    <property type="match status" value="1"/>
</dbReference>
<feature type="transmembrane region" description="Helical" evidence="6">
    <location>
        <begin position="233"/>
        <end position="253"/>
    </location>
</feature>
<dbReference type="InterPro" id="IPR050495">
    <property type="entry name" value="ATG22/LtaA_families"/>
</dbReference>
<dbReference type="Pfam" id="PF11700">
    <property type="entry name" value="ATG22"/>
    <property type="match status" value="2"/>
</dbReference>
<reference evidence="8 9" key="1">
    <citation type="submission" date="2021-03" db="EMBL/GenBank/DDBJ databases">
        <title>Thermosipho ferrireducens sp.nov., an anaerobic thermophilic iron-reducing bacterium isolated from a deep-sea hydrothermal sulfide deposits.</title>
        <authorList>
            <person name="Zeng X."/>
            <person name="Chen Y."/>
            <person name="Shao Z."/>
        </authorList>
    </citation>
    <scope>NUCLEOTIDE SEQUENCE [LARGE SCALE GENOMIC DNA]</scope>
    <source>
        <strain evidence="8 9">JL129W03</strain>
    </source>
</reference>
<feature type="transmembrane region" description="Helical" evidence="6">
    <location>
        <begin position="146"/>
        <end position="165"/>
    </location>
</feature>
<dbReference type="SUPFAM" id="SSF103473">
    <property type="entry name" value="MFS general substrate transporter"/>
    <property type="match status" value="1"/>
</dbReference>
<keyword evidence="3 6" id="KW-0812">Transmembrane</keyword>
<feature type="transmembrane region" description="Helical" evidence="6">
    <location>
        <begin position="49"/>
        <end position="69"/>
    </location>
</feature>
<name>A0ABX7S8M8_9BACT</name>
<dbReference type="CDD" id="cd17482">
    <property type="entry name" value="MFS_YxiO_like"/>
    <property type="match status" value="1"/>
</dbReference>
<dbReference type="Gene3D" id="1.20.1250.20">
    <property type="entry name" value="MFS general substrate transporter like domains"/>
    <property type="match status" value="1"/>
</dbReference>
<feature type="transmembrane region" description="Helical" evidence="6">
    <location>
        <begin position="387"/>
        <end position="404"/>
    </location>
</feature>
<feature type="transmembrane region" description="Helical" evidence="6">
    <location>
        <begin position="356"/>
        <end position="381"/>
    </location>
</feature>
<evidence type="ECO:0000256" key="6">
    <source>
        <dbReference type="SAM" id="Phobius"/>
    </source>
</evidence>
<evidence type="ECO:0000259" key="7">
    <source>
        <dbReference type="PROSITE" id="PS50850"/>
    </source>
</evidence>
<evidence type="ECO:0000256" key="1">
    <source>
        <dbReference type="ARBA" id="ARBA00004127"/>
    </source>
</evidence>
<feature type="transmembrane region" description="Helical" evidence="6">
    <location>
        <begin position="105"/>
        <end position="125"/>
    </location>
</feature>
<proteinExistence type="predicted"/>
<dbReference type="InterPro" id="IPR020846">
    <property type="entry name" value="MFS_dom"/>
</dbReference>
<accession>A0ABX7S8M8</accession>